<evidence type="ECO:0000313" key="3">
    <source>
        <dbReference type="Proteomes" id="UP000054485"/>
    </source>
</evidence>
<reference evidence="2 3" key="1">
    <citation type="submission" date="2014-04" db="EMBL/GenBank/DDBJ databases">
        <authorList>
            <consortium name="DOE Joint Genome Institute"/>
            <person name="Kuo A."/>
            <person name="Ruytinx J."/>
            <person name="Rineau F."/>
            <person name="Colpaert J."/>
            <person name="Kohler A."/>
            <person name="Nagy L.G."/>
            <person name="Floudas D."/>
            <person name="Copeland A."/>
            <person name="Barry K.W."/>
            <person name="Cichocki N."/>
            <person name="Veneault-Fourrey C."/>
            <person name="LaButti K."/>
            <person name="Lindquist E.A."/>
            <person name="Lipzen A."/>
            <person name="Lundell T."/>
            <person name="Morin E."/>
            <person name="Murat C."/>
            <person name="Sun H."/>
            <person name="Tunlid A."/>
            <person name="Henrissat B."/>
            <person name="Grigoriev I.V."/>
            <person name="Hibbett D.S."/>
            <person name="Martin F."/>
            <person name="Nordberg H.P."/>
            <person name="Cantor M.N."/>
            <person name="Hua S.X."/>
        </authorList>
    </citation>
    <scope>NUCLEOTIDE SEQUENCE [LARGE SCALE GENOMIC DNA]</scope>
    <source>
        <strain evidence="2 3">UH-Slu-Lm8-n1</strain>
    </source>
</reference>
<dbReference type="AlphaFoldDB" id="A0A0C9Z2U1"/>
<feature type="region of interest" description="Disordered" evidence="1">
    <location>
        <begin position="18"/>
        <end position="37"/>
    </location>
</feature>
<gene>
    <name evidence="2" type="ORF">CY34DRAFT_19582</name>
</gene>
<organism evidence="2 3">
    <name type="scientific">Suillus luteus UH-Slu-Lm8-n1</name>
    <dbReference type="NCBI Taxonomy" id="930992"/>
    <lineage>
        <taxon>Eukaryota</taxon>
        <taxon>Fungi</taxon>
        <taxon>Dikarya</taxon>
        <taxon>Basidiomycota</taxon>
        <taxon>Agaricomycotina</taxon>
        <taxon>Agaricomycetes</taxon>
        <taxon>Agaricomycetidae</taxon>
        <taxon>Boletales</taxon>
        <taxon>Suillineae</taxon>
        <taxon>Suillaceae</taxon>
        <taxon>Suillus</taxon>
    </lineage>
</organism>
<proteinExistence type="predicted"/>
<dbReference type="EMBL" id="KN836661">
    <property type="protein sequence ID" value="KIK31775.1"/>
    <property type="molecule type" value="Genomic_DNA"/>
</dbReference>
<evidence type="ECO:0000313" key="2">
    <source>
        <dbReference type="EMBL" id="KIK31775.1"/>
    </source>
</evidence>
<sequence>MVLSVIDGLIADGPAIPKPNSEGLVANGDGGGAGAEKVDPSAEADLDVLLGYGSGLRVSVPVAFSDDGALLMEGFEEGT</sequence>
<dbReference type="Proteomes" id="UP000054485">
    <property type="component" value="Unassembled WGS sequence"/>
</dbReference>
<keyword evidence="3" id="KW-1185">Reference proteome</keyword>
<accession>A0A0C9Z2U1</accession>
<dbReference type="InParanoid" id="A0A0C9Z2U1"/>
<reference evidence="3" key="2">
    <citation type="submission" date="2015-01" db="EMBL/GenBank/DDBJ databases">
        <title>Evolutionary Origins and Diversification of the Mycorrhizal Mutualists.</title>
        <authorList>
            <consortium name="DOE Joint Genome Institute"/>
            <consortium name="Mycorrhizal Genomics Consortium"/>
            <person name="Kohler A."/>
            <person name="Kuo A."/>
            <person name="Nagy L.G."/>
            <person name="Floudas D."/>
            <person name="Copeland A."/>
            <person name="Barry K.W."/>
            <person name="Cichocki N."/>
            <person name="Veneault-Fourrey C."/>
            <person name="LaButti K."/>
            <person name="Lindquist E.A."/>
            <person name="Lipzen A."/>
            <person name="Lundell T."/>
            <person name="Morin E."/>
            <person name="Murat C."/>
            <person name="Riley R."/>
            <person name="Ohm R."/>
            <person name="Sun H."/>
            <person name="Tunlid A."/>
            <person name="Henrissat B."/>
            <person name="Grigoriev I.V."/>
            <person name="Hibbett D.S."/>
            <person name="Martin F."/>
        </authorList>
    </citation>
    <scope>NUCLEOTIDE SEQUENCE [LARGE SCALE GENOMIC DNA]</scope>
    <source>
        <strain evidence="3">UH-Slu-Lm8-n1</strain>
    </source>
</reference>
<protein>
    <submittedName>
        <fullName evidence="2">Uncharacterized protein</fullName>
    </submittedName>
</protein>
<dbReference type="HOGENOM" id="CLU_2607591_0_0_1"/>
<evidence type="ECO:0000256" key="1">
    <source>
        <dbReference type="SAM" id="MobiDB-lite"/>
    </source>
</evidence>
<name>A0A0C9Z2U1_9AGAM</name>